<organism evidence="5 6">
    <name type="scientific">Roseburia intestinalis L1-82</name>
    <dbReference type="NCBI Taxonomy" id="536231"/>
    <lineage>
        <taxon>Bacteria</taxon>
        <taxon>Bacillati</taxon>
        <taxon>Bacillota</taxon>
        <taxon>Clostridia</taxon>
        <taxon>Lachnospirales</taxon>
        <taxon>Lachnospiraceae</taxon>
        <taxon>Roseburia</taxon>
    </lineage>
</organism>
<dbReference type="PANTHER" id="PTHR24220:SF692">
    <property type="entry name" value="ABC TRANSPORTER DOMAIN-CONTAINING PROTEIN"/>
    <property type="match status" value="1"/>
</dbReference>
<evidence type="ECO:0000313" key="6">
    <source>
        <dbReference type="Proteomes" id="UP000004828"/>
    </source>
</evidence>
<dbReference type="Pfam" id="PF00005">
    <property type="entry name" value="ABC_tran"/>
    <property type="match status" value="1"/>
</dbReference>
<dbReference type="PROSITE" id="PS50893">
    <property type="entry name" value="ABC_TRANSPORTER_2"/>
    <property type="match status" value="1"/>
</dbReference>
<evidence type="ECO:0000256" key="2">
    <source>
        <dbReference type="ARBA" id="ARBA00022741"/>
    </source>
</evidence>
<dbReference type="CDD" id="cd03255">
    <property type="entry name" value="ABC_MJ0796_LolCDE_FtsE"/>
    <property type="match status" value="1"/>
</dbReference>
<dbReference type="FunFam" id="3.40.50.300:FF:000032">
    <property type="entry name" value="Export ABC transporter ATP-binding protein"/>
    <property type="match status" value="1"/>
</dbReference>
<evidence type="ECO:0000313" key="5">
    <source>
        <dbReference type="EMBL" id="EEU99905.1"/>
    </source>
</evidence>
<dbReference type="HOGENOM" id="CLU_000604_1_22_9"/>
<dbReference type="SUPFAM" id="SSF52540">
    <property type="entry name" value="P-loop containing nucleoside triphosphate hydrolases"/>
    <property type="match status" value="1"/>
</dbReference>
<dbReference type="GO" id="GO:0005524">
    <property type="term" value="F:ATP binding"/>
    <property type="evidence" value="ECO:0007669"/>
    <property type="project" value="UniProtKB-KW"/>
</dbReference>
<keyword evidence="3 5" id="KW-0067">ATP-binding</keyword>
<dbReference type="InterPro" id="IPR003439">
    <property type="entry name" value="ABC_transporter-like_ATP-bd"/>
</dbReference>
<dbReference type="InterPro" id="IPR027417">
    <property type="entry name" value="P-loop_NTPase"/>
</dbReference>
<dbReference type="Gene3D" id="3.40.50.300">
    <property type="entry name" value="P-loop containing nucleotide triphosphate hydrolases"/>
    <property type="match status" value="1"/>
</dbReference>
<dbReference type="SMART" id="SM00382">
    <property type="entry name" value="AAA"/>
    <property type="match status" value="1"/>
</dbReference>
<protein>
    <submittedName>
        <fullName evidence="5">ABC transporter, ATP-binding protein</fullName>
    </submittedName>
</protein>
<dbReference type="GO" id="GO:0022857">
    <property type="term" value="F:transmembrane transporter activity"/>
    <property type="evidence" value="ECO:0007669"/>
    <property type="project" value="UniProtKB-ARBA"/>
</dbReference>
<name>C7GE58_9FIRM</name>
<dbReference type="InterPro" id="IPR017871">
    <property type="entry name" value="ABC_transporter-like_CS"/>
</dbReference>
<evidence type="ECO:0000256" key="3">
    <source>
        <dbReference type="ARBA" id="ARBA00022840"/>
    </source>
</evidence>
<dbReference type="GO" id="GO:0016887">
    <property type="term" value="F:ATP hydrolysis activity"/>
    <property type="evidence" value="ECO:0007669"/>
    <property type="project" value="InterPro"/>
</dbReference>
<dbReference type="GO" id="GO:0098796">
    <property type="term" value="C:membrane protein complex"/>
    <property type="evidence" value="ECO:0007669"/>
    <property type="project" value="UniProtKB-ARBA"/>
</dbReference>
<comment type="caution">
    <text evidence="5">The sequence shown here is derived from an EMBL/GenBank/DDBJ whole genome shotgun (WGS) entry which is preliminary data.</text>
</comment>
<proteinExistence type="predicted"/>
<sequence>MADCKTHQKLKIIVKPVPVSQYHKSKAEFYNQSREPYTQKGAHMDAAQILKLFANEHIPADTEKTATAEHTSEIITMQNVNKSYKMGSGSLHVLKDISLTVEQGEYLAILGPSGSGKSTLMNIIGCMDVLDEGTYNLDGVEIEKAKEKELTNIRNQKIGFIFQKYHLIPTYNVLQNIVMPLLMRGMTLKDARDASMDTIAMLGLAERIDHKPNELSGGQQQRVAIARALVGQPAILLADEPTGALDRNSGKEVLKLFQRLSDMGNTIVMITHDLSVAEHAKRVVRIVDGELCEN</sequence>
<dbReference type="PROSITE" id="PS00211">
    <property type="entry name" value="ABC_TRANSPORTER_1"/>
    <property type="match status" value="1"/>
</dbReference>
<evidence type="ECO:0000256" key="1">
    <source>
        <dbReference type="ARBA" id="ARBA00022448"/>
    </source>
</evidence>
<keyword evidence="1" id="KW-0813">Transport</keyword>
<dbReference type="InterPro" id="IPR015854">
    <property type="entry name" value="ABC_transpr_LolD-like"/>
</dbReference>
<dbReference type="InterPro" id="IPR003593">
    <property type="entry name" value="AAA+_ATPase"/>
</dbReference>
<dbReference type="Proteomes" id="UP000004828">
    <property type="component" value="Unassembled WGS sequence"/>
</dbReference>
<feature type="domain" description="ABC transporter" evidence="4">
    <location>
        <begin position="75"/>
        <end position="294"/>
    </location>
</feature>
<dbReference type="InterPro" id="IPR017911">
    <property type="entry name" value="MacB-like_ATP-bd"/>
</dbReference>
<dbReference type="PANTHER" id="PTHR24220">
    <property type="entry name" value="IMPORT ATP-BINDING PROTEIN"/>
    <property type="match status" value="1"/>
</dbReference>
<evidence type="ECO:0000259" key="4">
    <source>
        <dbReference type="PROSITE" id="PS50893"/>
    </source>
</evidence>
<reference evidence="5 6" key="1">
    <citation type="submission" date="2009-08" db="EMBL/GenBank/DDBJ databases">
        <authorList>
            <person name="Weinstock G."/>
            <person name="Sodergren E."/>
            <person name="Clifton S."/>
            <person name="Fulton L."/>
            <person name="Fulton B."/>
            <person name="Courtney L."/>
            <person name="Fronick C."/>
            <person name="Harrison M."/>
            <person name="Strong C."/>
            <person name="Farmer C."/>
            <person name="Delahaunty K."/>
            <person name="Markovic C."/>
            <person name="Hall O."/>
            <person name="Minx P."/>
            <person name="Tomlinson C."/>
            <person name="Mitreva M."/>
            <person name="Nelson J."/>
            <person name="Hou S."/>
            <person name="Wollam A."/>
            <person name="Pepin K.H."/>
            <person name="Johnson M."/>
            <person name="Bhonagiri V."/>
            <person name="Nash W.E."/>
            <person name="Warren W."/>
            <person name="Chinwalla A."/>
            <person name="Mardis E.R."/>
            <person name="Wilson R.K."/>
        </authorList>
    </citation>
    <scope>NUCLEOTIDE SEQUENCE [LARGE SCALE GENOMIC DNA]</scope>
    <source>
        <strain evidence="5 6">L1-82</strain>
    </source>
</reference>
<gene>
    <name evidence="5" type="ORF">ROSINTL182_08210</name>
</gene>
<dbReference type="GO" id="GO:0005886">
    <property type="term" value="C:plasma membrane"/>
    <property type="evidence" value="ECO:0007669"/>
    <property type="project" value="TreeGrafter"/>
</dbReference>
<dbReference type="EMBL" id="ABYJ02000166">
    <property type="protein sequence ID" value="EEU99905.1"/>
    <property type="molecule type" value="Genomic_DNA"/>
</dbReference>
<keyword evidence="2" id="KW-0547">Nucleotide-binding</keyword>
<accession>C7GE58</accession>
<dbReference type="AlphaFoldDB" id="C7GE58"/>